<reference evidence="4 5" key="1">
    <citation type="journal article" date="2018" name="Nat. Ecol. Evol.">
        <title>Pezizomycetes genomes reveal the molecular basis of ectomycorrhizal truffle lifestyle.</title>
        <authorList>
            <person name="Murat C."/>
            <person name="Payen T."/>
            <person name="Noel B."/>
            <person name="Kuo A."/>
            <person name="Morin E."/>
            <person name="Chen J."/>
            <person name="Kohler A."/>
            <person name="Krizsan K."/>
            <person name="Balestrini R."/>
            <person name="Da Silva C."/>
            <person name="Montanini B."/>
            <person name="Hainaut M."/>
            <person name="Levati E."/>
            <person name="Barry K.W."/>
            <person name="Belfiori B."/>
            <person name="Cichocki N."/>
            <person name="Clum A."/>
            <person name="Dockter R.B."/>
            <person name="Fauchery L."/>
            <person name="Guy J."/>
            <person name="Iotti M."/>
            <person name="Le Tacon F."/>
            <person name="Lindquist E.A."/>
            <person name="Lipzen A."/>
            <person name="Malagnac F."/>
            <person name="Mello A."/>
            <person name="Molinier V."/>
            <person name="Miyauchi S."/>
            <person name="Poulain J."/>
            <person name="Riccioni C."/>
            <person name="Rubini A."/>
            <person name="Sitrit Y."/>
            <person name="Splivallo R."/>
            <person name="Traeger S."/>
            <person name="Wang M."/>
            <person name="Zifcakova L."/>
            <person name="Wipf D."/>
            <person name="Zambonelli A."/>
            <person name="Paolocci F."/>
            <person name="Nowrousian M."/>
            <person name="Ottonello S."/>
            <person name="Baldrian P."/>
            <person name="Spatafora J.W."/>
            <person name="Henrissat B."/>
            <person name="Nagy L.G."/>
            <person name="Aury J.M."/>
            <person name="Wincker P."/>
            <person name="Grigoriev I.V."/>
            <person name="Bonfante P."/>
            <person name="Martin F.M."/>
        </authorList>
    </citation>
    <scope>NUCLEOTIDE SEQUENCE [LARGE SCALE GENOMIC DNA]</scope>
    <source>
        <strain evidence="4 5">RN42</strain>
    </source>
</reference>
<dbReference type="PANTHER" id="PTHR35391">
    <property type="entry name" value="C2H2-TYPE DOMAIN-CONTAINING PROTEIN-RELATED"/>
    <property type="match status" value="1"/>
</dbReference>
<dbReference type="InterPro" id="IPR058925">
    <property type="entry name" value="zf-C2H2_AcuF"/>
</dbReference>
<dbReference type="OrthoDB" id="1658288at2759"/>
<feature type="compositionally biased region" description="Low complexity" evidence="1">
    <location>
        <begin position="168"/>
        <end position="181"/>
    </location>
</feature>
<dbReference type="Pfam" id="PF26082">
    <property type="entry name" value="zf-C2H2_AcuF"/>
    <property type="match status" value="1"/>
</dbReference>
<dbReference type="PANTHER" id="PTHR35391:SF7">
    <property type="entry name" value="C2H2-TYPE DOMAIN-CONTAINING PROTEIN"/>
    <property type="match status" value="1"/>
</dbReference>
<sequence>MSTSICQQAHLVRRNLSEAQIGSSLGPYYKQQLNDLRTRFLIWVGNIGGLAEGEASIDYRLRDDPKLAGVLLAMVCKLNDHLTSILDHSASRVALRIVVSGDGNEAMGENGSSSGELQPCIGAEGGNREQMGGKGKRKAEMDHERSREKQLIVGETSDVEDTDDDRSVSSISSYNPSSSGSESERAPSPVRIPTYIENPLIQSRLASSKAIVDRLYRLLVLLRKPVSSTENVRVRAFISRQREKGRLATYMDEHERHLEWYLQYRFHPLPDDVVNRLREGAIFRRMKLIYRERHQEKLAQNSIDSNTVPTSIDSIDNSSFYPPDQHELHLDSYSVISFDGQSKEKASMISLSAGSAKLSQTVASSHNKEGTVREHKKSYGSSASIVTTSRAARGKMLEMPPPPTTGVNESNMFLCPYCYKFVDEAQKADEDKWTRHVLRDIEPYVCLFADCQAEDILFRNPEQWLAHMRTEHREASVWCCQAPGHDDHIYDSQSELEQHINTEHSNAFTRAQITQLLKESPKPLSEIFSDRNGDWSHNDRCRICRDFASKFVCNSELTAYEADINTLYNRVLVHLEELALEALPELDLDRDIPSRVESPQKRSTVEQNWSLPGSVNLEGEILGIEENDSYFEAVKLQLLSKWVPLEGSEEQTCFDVFQSVAATRIGNNPGDNEDGTLEEYKRNYIKQNYTSTLGGSAQNPDGLTCVYDVEGKIDADIVFVHGLGGGSFRTWSLPNDDRLFWPNRFLPVDLPNVRLHTFGYTGYGLNINTGDRNILGHSADRDLMILGFAEQLYQQMENYSMPDFGAHPIIFVAHSLGGVILKRALLICHRYLSQQTLLSNTAGILFLGTPHRSTAEDFKESAALAGINNEFLENFTSFPTESLQLYSFFYETMPTSIAPWNLPPEVVGHVSKDSDAMGHENERVIELEADHLHICHIDSRQSVKYIILRDVFLDIIRNFHAEKLVGPTQYKPVKHGRLDLEAIYVGKDEKTTEYQTRTDSEKVDLLAPSNYVSNTLAADPYDEDTDTEIDHEAQDAVHQALWRASSRFNSNIP</sequence>
<feature type="domain" description="AB hydrolase-1" evidence="2">
    <location>
        <begin position="717"/>
        <end position="840"/>
    </location>
</feature>
<protein>
    <recommendedName>
        <fullName evidence="6">GPI inositol-deacylase</fullName>
    </recommendedName>
</protein>
<feature type="domain" description="Oxidoreductase acuF-like C2H2 type zinc-finger" evidence="3">
    <location>
        <begin position="413"/>
        <end position="441"/>
    </location>
</feature>
<keyword evidence="5" id="KW-1185">Reference proteome</keyword>
<evidence type="ECO:0000313" key="5">
    <source>
        <dbReference type="Proteomes" id="UP000275078"/>
    </source>
</evidence>
<accession>A0A3N4IGC9</accession>
<dbReference type="Pfam" id="PF12697">
    <property type="entry name" value="Abhydrolase_6"/>
    <property type="match status" value="1"/>
</dbReference>
<evidence type="ECO:0000259" key="3">
    <source>
        <dbReference type="Pfam" id="PF26082"/>
    </source>
</evidence>
<dbReference type="InterPro" id="IPR029058">
    <property type="entry name" value="AB_hydrolase_fold"/>
</dbReference>
<dbReference type="SUPFAM" id="SSF53474">
    <property type="entry name" value="alpha/beta-Hydrolases"/>
    <property type="match status" value="1"/>
</dbReference>
<dbReference type="InterPro" id="IPR000073">
    <property type="entry name" value="AB_hydrolase_1"/>
</dbReference>
<evidence type="ECO:0000313" key="4">
    <source>
        <dbReference type="EMBL" id="RPA84497.1"/>
    </source>
</evidence>
<feature type="region of interest" description="Disordered" evidence="1">
    <location>
        <begin position="106"/>
        <end position="190"/>
    </location>
</feature>
<dbReference type="Proteomes" id="UP000275078">
    <property type="component" value="Unassembled WGS sequence"/>
</dbReference>
<name>A0A3N4IGC9_ASCIM</name>
<feature type="compositionally biased region" description="Basic and acidic residues" evidence="1">
    <location>
        <begin position="138"/>
        <end position="150"/>
    </location>
</feature>
<evidence type="ECO:0008006" key="6">
    <source>
        <dbReference type="Google" id="ProtNLM"/>
    </source>
</evidence>
<dbReference type="Gene3D" id="3.40.50.1820">
    <property type="entry name" value="alpha/beta hydrolase"/>
    <property type="match status" value="1"/>
</dbReference>
<evidence type="ECO:0000256" key="1">
    <source>
        <dbReference type="SAM" id="MobiDB-lite"/>
    </source>
</evidence>
<organism evidence="4 5">
    <name type="scientific">Ascobolus immersus RN42</name>
    <dbReference type="NCBI Taxonomy" id="1160509"/>
    <lineage>
        <taxon>Eukaryota</taxon>
        <taxon>Fungi</taxon>
        <taxon>Dikarya</taxon>
        <taxon>Ascomycota</taxon>
        <taxon>Pezizomycotina</taxon>
        <taxon>Pezizomycetes</taxon>
        <taxon>Pezizales</taxon>
        <taxon>Ascobolaceae</taxon>
        <taxon>Ascobolus</taxon>
    </lineage>
</organism>
<dbReference type="AlphaFoldDB" id="A0A3N4IGC9"/>
<dbReference type="EMBL" id="ML119658">
    <property type="protein sequence ID" value="RPA84497.1"/>
    <property type="molecule type" value="Genomic_DNA"/>
</dbReference>
<evidence type="ECO:0000259" key="2">
    <source>
        <dbReference type="Pfam" id="PF12697"/>
    </source>
</evidence>
<proteinExistence type="predicted"/>
<gene>
    <name evidence="4" type="ORF">BJ508DRAFT_30858</name>
</gene>